<protein>
    <submittedName>
        <fullName evidence="1">Uncharacterized protein</fullName>
    </submittedName>
</protein>
<dbReference type="EMBL" id="HACM01003156">
    <property type="protein sequence ID" value="CRZ03598.1"/>
    <property type="molecule type" value="Transcribed_RNA"/>
</dbReference>
<feature type="non-terminal residue" evidence="1">
    <location>
        <position position="302"/>
    </location>
</feature>
<reference evidence="1" key="1">
    <citation type="submission" date="2015-04" db="EMBL/GenBank/DDBJ databases">
        <title>The genome sequence of the plant pathogenic Rhizarian Plasmodiophora brassicae reveals insights in its biotrophic life cycle and the origin of chitin synthesis.</title>
        <authorList>
            <person name="Schwelm A."/>
            <person name="Fogelqvist J."/>
            <person name="Knaust A."/>
            <person name="Julke S."/>
            <person name="Lilja T."/>
            <person name="Dhandapani V."/>
            <person name="Bonilla-Rosso G."/>
            <person name="Karlsson M."/>
            <person name="Shevchenko A."/>
            <person name="Choi S.R."/>
            <person name="Kim H.G."/>
            <person name="Park J.Y."/>
            <person name="Lim Y.P."/>
            <person name="Ludwig-Muller J."/>
            <person name="Dixelius C."/>
        </authorList>
    </citation>
    <scope>NUCLEOTIDE SEQUENCE</scope>
    <source>
        <tissue evidence="1">Potato root galls</tissue>
    </source>
</reference>
<proteinExistence type="predicted"/>
<organism evidence="1">
    <name type="scientific">Spongospora subterranea</name>
    <dbReference type="NCBI Taxonomy" id="70186"/>
    <lineage>
        <taxon>Eukaryota</taxon>
        <taxon>Sar</taxon>
        <taxon>Rhizaria</taxon>
        <taxon>Endomyxa</taxon>
        <taxon>Phytomyxea</taxon>
        <taxon>Plasmodiophorida</taxon>
        <taxon>Plasmodiophoridae</taxon>
        <taxon>Spongospora</taxon>
    </lineage>
</organism>
<dbReference type="AlphaFoldDB" id="A0A0H5QNM6"/>
<sequence>VTVPLEKSRQQSCALLYFNGSYTVEPETYFQFSGVTIRKTSLYSPSPNFYVKGSSWDVHIDEWTGQMVFSQFLDLTRSLNIISRQWKDAVDNFGETPFDTSFQTEEELLWEICDRRLSVTLASASFILLGSTSLIKMSLQFGASLCTSCLITNNAVSKQFIEIPLLKIEVLQLSESVDQTMDSRLVFCPVTTFISANLLITNDNDDADRNLKLKKQRDFLVPASEECLSDNPNSWFIHNNLTSFRHDFQGLNRFPANARLKKWDDLRIFEYNLGTFNIEKLSSQVVTGEAHQPRSVDEIKLG</sequence>
<accession>A0A0H5QNM6</accession>
<name>A0A0H5QNM6_9EUKA</name>
<feature type="non-terminal residue" evidence="1">
    <location>
        <position position="1"/>
    </location>
</feature>
<evidence type="ECO:0000313" key="1">
    <source>
        <dbReference type="EMBL" id="CRZ03598.1"/>
    </source>
</evidence>